<comment type="caution">
    <text evidence="2">The sequence shown here is derived from an EMBL/GenBank/DDBJ whole genome shotgun (WGS) entry which is preliminary data.</text>
</comment>
<proteinExistence type="predicted"/>
<accession>A0ABS6JVB6</accession>
<dbReference type="InterPro" id="IPR025441">
    <property type="entry name" value="DUF4181"/>
</dbReference>
<sequence>MFWIYFILAFIAVFALNYLIQFALRKQFNIEKRKIFGSNHVNRTHKIIERTISITFAIVTPFIPLLQTNGYLSLNFFFMALLLYLLTVSIINAHFEKNYSDKPKQAILSISDAAYFSFVILAIMQFGLLDFI</sequence>
<feature type="transmembrane region" description="Helical" evidence="1">
    <location>
        <begin position="72"/>
        <end position="95"/>
    </location>
</feature>
<feature type="transmembrane region" description="Helical" evidence="1">
    <location>
        <begin position="107"/>
        <end position="128"/>
    </location>
</feature>
<name>A0ABS6JVB6_9BACI</name>
<gene>
    <name evidence="2" type="ORF">KS407_13425</name>
</gene>
<evidence type="ECO:0000256" key="1">
    <source>
        <dbReference type="SAM" id="Phobius"/>
    </source>
</evidence>
<keyword evidence="1" id="KW-0812">Transmembrane</keyword>
<dbReference type="EMBL" id="JAHQCR010000052">
    <property type="protein sequence ID" value="MBU9722433.1"/>
    <property type="molecule type" value="Genomic_DNA"/>
</dbReference>
<keyword evidence="1" id="KW-0472">Membrane</keyword>
<feature type="transmembrane region" description="Helical" evidence="1">
    <location>
        <begin position="47"/>
        <end position="66"/>
    </location>
</feature>
<evidence type="ECO:0000313" key="3">
    <source>
        <dbReference type="Proteomes" id="UP000790580"/>
    </source>
</evidence>
<organism evidence="2 3">
    <name type="scientific">Evansella alkalicola</name>
    <dbReference type="NCBI Taxonomy" id="745819"/>
    <lineage>
        <taxon>Bacteria</taxon>
        <taxon>Bacillati</taxon>
        <taxon>Bacillota</taxon>
        <taxon>Bacilli</taxon>
        <taxon>Bacillales</taxon>
        <taxon>Bacillaceae</taxon>
        <taxon>Evansella</taxon>
    </lineage>
</organism>
<dbReference type="Pfam" id="PF13789">
    <property type="entry name" value="DUF4181"/>
    <property type="match status" value="1"/>
</dbReference>
<evidence type="ECO:0000313" key="2">
    <source>
        <dbReference type="EMBL" id="MBU9722433.1"/>
    </source>
</evidence>
<keyword evidence="1" id="KW-1133">Transmembrane helix</keyword>
<protein>
    <submittedName>
        <fullName evidence="2">DUF4181 domain-containing protein</fullName>
    </submittedName>
</protein>
<keyword evidence="3" id="KW-1185">Reference proteome</keyword>
<feature type="transmembrane region" description="Helical" evidence="1">
    <location>
        <begin position="6"/>
        <end position="24"/>
    </location>
</feature>
<dbReference type="Proteomes" id="UP000790580">
    <property type="component" value="Unassembled WGS sequence"/>
</dbReference>
<dbReference type="RefSeq" id="WP_176371278.1">
    <property type="nucleotide sequence ID" value="NZ_JAHQCR010000052.1"/>
</dbReference>
<reference evidence="2 3" key="1">
    <citation type="submission" date="2021-06" db="EMBL/GenBank/DDBJ databases">
        <title>Bacillus sp. RD4P76, an endophyte from a halophyte.</title>
        <authorList>
            <person name="Sun J.-Q."/>
        </authorList>
    </citation>
    <scope>NUCLEOTIDE SEQUENCE [LARGE SCALE GENOMIC DNA]</scope>
    <source>
        <strain evidence="2 3">JCM 17098</strain>
    </source>
</reference>